<keyword evidence="8" id="KW-0677">Repeat</keyword>
<feature type="compositionally biased region" description="Pro residues" evidence="17">
    <location>
        <begin position="944"/>
        <end position="960"/>
    </location>
</feature>
<evidence type="ECO:0000256" key="9">
    <source>
        <dbReference type="ARBA" id="ARBA00022824"/>
    </source>
</evidence>
<feature type="region of interest" description="Disordered" evidence="17">
    <location>
        <begin position="766"/>
        <end position="806"/>
    </location>
</feature>
<evidence type="ECO:0000259" key="18">
    <source>
        <dbReference type="Pfam" id="PF07304"/>
    </source>
</evidence>
<comment type="similarity">
    <text evidence="3">Belongs to the WD repeat SEC31 family.</text>
</comment>
<gene>
    <name evidence="19" type="ORF">CYBJADRAFT_166475</name>
</gene>
<dbReference type="PANTHER" id="PTHR13923">
    <property type="entry name" value="SEC31-RELATED PROTEIN"/>
    <property type="match status" value="1"/>
</dbReference>
<evidence type="ECO:0000256" key="4">
    <source>
        <dbReference type="ARBA" id="ARBA00013507"/>
    </source>
</evidence>
<evidence type="ECO:0000256" key="3">
    <source>
        <dbReference type="ARBA" id="ARBA00009358"/>
    </source>
</evidence>
<comment type="function">
    <text evidence="14">Component of the coat protein complex II (COPII) which promotes the formation of transport vesicles from the endoplasmic reticulum (ER). The coat has two main functions, the physical deformation of the endoplasmic reticulum membrane into vesicles and the selection of cargo molecules.</text>
</comment>
<evidence type="ECO:0000256" key="1">
    <source>
        <dbReference type="ARBA" id="ARBA00004299"/>
    </source>
</evidence>
<evidence type="ECO:0000256" key="16">
    <source>
        <dbReference type="SAM" id="Coils"/>
    </source>
</evidence>
<keyword evidence="10" id="KW-0931">ER-Golgi transport</keyword>
<keyword evidence="13" id="KW-0968">Cytoplasmic vesicle</keyword>
<protein>
    <recommendedName>
        <fullName evidence="5">Protein transport protein SEC31</fullName>
    </recommendedName>
    <alternativeName>
        <fullName evidence="4">Protein transport protein sec31</fullName>
    </alternativeName>
</protein>
<evidence type="ECO:0000256" key="7">
    <source>
        <dbReference type="ARBA" id="ARBA00022574"/>
    </source>
</evidence>
<dbReference type="Gene3D" id="2.130.10.10">
    <property type="entry name" value="YVTN repeat-like/Quinoprotein amine dehydrogenase"/>
    <property type="match status" value="1"/>
</dbReference>
<dbReference type="PROSITE" id="PS50082">
    <property type="entry name" value="WD_REPEATS_2"/>
    <property type="match status" value="2"/>
</dbReference>
<feature type="compositionally biased region" description="Low complexity" evidence="17">
    <location>
        <begin position="1003"/>
        <end position="1019"/>
    </location>
</feature>
<keyword evidence="16" id="KW-0175">Coiled coil</keyword>
<dbReference type="GO" id="GO:0005789">
    <property type="term" value="C:endoplasmic reticulum membrane"/>
    <property type="evidence" value="ECO:0007669"/>
    <property type="project" value="UniProtKB-SubCell"/>
</dbReference>
<keyword evidence="20" id="KW-1185">Reference proteome</keyword>
<evidence type="ECO:0000256" key="17">
    <source>
        <dbReference type="SAM" id="MobiDB-lite"/>
    </source>
</evidence>
<dbReference type="InterPro" id="IPR036322">
    <property type="entry name" value="WD40_repeat_dom_sf"/>
</dbReference>
<evidence type="ECO:0000256" key="13">
    <source>
        <dbReference type="ARBA" id="ARBA00023329"/>
    </source>
</evidence>
<feature type="region of interest" description="Disordered" evidence="17">
    <location>
        <begin position="861"/>
        <end position="890"/>
    </location>
</feature>
<keyword evidence="7 15" id="KW-0853">WD repeat</keyword>
<feature type="domain" description="SRA1/Sec31" evidence="18">
    <location>
        <begin position="1087"/>
        <end position="1230"/>
    </location>
</feature>
<feature type="compositionally biased region" description="Pro residues" evidence="17">
    <location>
        <begin position="872"/>
        <end position="883"/>
    </location>
</feature>
<evidence type="ECO:0000256" key="8">
    <source>
        <dbReference type="ARBA" id="ARBA00022737"/>
    </source>
</evidence>
<evidence type="ECO:0000256" key="14">
    <source>
        <dbReference type="ARBA" id="ARBA00025471"/>
    </source>
</evidence>
<dbReference type="InterPro" id="IPR001680">
    <property type="entry name" value="WD40_rpt"/>
</dbReference>
<evidence type="ECO:0000256" key="12">
    <source>
        <dbReference type="ARBA" id="ARBA00023136"/>
    </source>
</evidence>
<evidence type="ECO:0000256" key="10">
    <source>
        <dbReference type="ARBA" id="ARBA00022892"/>
    </source>
</evidence>
<dbReference type="SMART" id="SM00320">
    <property type="entry name" value="WD40"/>
    <property type="match status" value="6"/>
</dbReference>
<dbReference type="GO" id="GO:0030127">
    <property type="term" value="C:COPII vesicle coat"/>
    <property type="evidence" value="ECO:0007669"/>
    <property type="project" value="TreeGrafter"/>
</dbReference>
<dbReference type="GeneID" id="30988905"/>
<dbReference type="GO" id="GO:0005198">
    <property type="term" value="F:structural molecule activity"/>
    <property type="evidence" value="ECO:0007669"/>
    <property type="project" value="TreeGrafter"/>
</dbReference>
<dbReference type="InterPro" id="IPR040251">
    <property type="entry name" value="SEC31-like"/>
</dbReference>
<dbReference type="OMA" id="WLERPCG"/>
<feature type="coiled-coil region" evidence="16">
    <location>
        <begin position="620"/>
        <end position="647"/>
    </location>
</feature>
<keyword evidence="6" id="KW-0813">Transport</keyword>
<feature type="compositionally biased region" description="Polar residues" evidence="17">
    <location>
        <begin position="766"/>
        <end position="790"/>
    </location>
</feature>
<dbReference type="InterPro" id="IPR015943">
    <property type="entry name" value="WD40/YVTN_repeat-like_dom_sf"/>
</dbReference>
<dbReference type="Gene3D" id="1.25.40.1030">
    <property type="match status" value="1"/>
</dbReference>
<dbReference type="GO" id="GO:0015031">
    <property type="term" value="P:protein transport"/>
    <property type="evidence" value="ECO:0007669"/>
    <property type="project" value="UniProtKB-KW"/>
</dbReference>
<dbReference type="Pfam" id="PF07304">
    <property type="entry name" value="SRA1"/>
    <property type="match status" value="1"/>
</dbReference>
<organism evidence="19 20">
    <name type="scientific">Cyberlindnera jadinii (strain ATCC 18201 / CBS 1600 / BCRC 20928 / JCM 3617 / NBRC 0987 / NRRL Y-1542)</name>
    <name type="common">Torula yeast</name>
    <name type="synonym">Candida utilis</name>
    <dbReference type="NCBI Taxonomy" id="983966"/>
    <lineage>
        <taxon>Eukaryota</taxon>
        <taxon>Fungi</taxon>
        <taxon>Dikarya</taxon>
        <taxon>Ascomycota</taxon>
        <taxon>Saccharomycotina</taxon>
        <taxon>Saccharomycetes</taxon>
        <taxon>Phaffomycetales</taxon>
        <taxon>Phaffomycetaceae</taxon>
        <taxon>Cyberlindnera</taxon>
    </lineage>
</organism>
<dbReference type="STRING" id="983966.A0A1E4S582"/>
<evidence type="ECO:0000313" key="20">
    <source>
        <dbReference type="Proteomes" id="UP000094389"/>
    </source>
</evidence>
<dbReference type="GO" id="GO:0007029">
    <property type="term" value="P:endoplasmic reticulum organization"/>
    <property type="evidence" value="ECO:0007669"/>
    <property type="project" value="TreeGrafter"/>
</dbReference>
<evidence type="ECO:0000313" key="19">
    <source>
        <dbReference type="EMBL" id="ODV74686.1"/>
    </source>
</evidence>
<dbReference type="OrthoDB" id="542917at2759"/>
<dbReference type="PROSITE" id="PS50294">
    <property type="entry name" value="WD_REPEATS_REGION"/>
    <property type="match status" value="2"/>
</dbReference>
<dbReference type="SUPFAM" id="SSF50978">
    <property type="entry name" value="WD40 repeat-like"/>
    <property type="match status" value="1"/>
</dbReference>
<feature type="region of interest" description="Disordered" evidence="17">
    <location>
        <begin position="904"/>
        <end position="1129"/>
    </location>
</feature>
<evidence type="ECO:0000256" key="6">
    <source>
        <dbReference type="ARBA" id="ARBA00022448"/>
    </source>
</evidence>
<feature type="compositionally biased region" description="Low complexity" evidence="17">
    <location>
        <begin position="909"/>
        <end position="933"/>
    </location>
</feature>
<proteinExistence type="inferred from homology"/>
<dbReference type="PANTHER" id="PTHR13923:SF11">
    <property type="entry name" value="SECRETORY 31, ISOFORM D"/>
    <property type="match status" value="1"/>
</dbReference>
<feature type="compositionally biased region" description="Basic and acidic residues" evidence="17">
    <location>
        <begin position="1116"/>
        <end position="1129"/>
    </location>
</feature>
<comment type="subcellular location">
    <subcellularLocation>
        <location evidence="1">Cytoplasmic vesicle</location>
        <location evidence="1">COPII-coated vesicle membrane</location>
        <topology evidence="1">Peripheral membrane protein</topology>
        <orientation evidence="1">Cytoplasmic side</orientation>
    </subcellularLocation>
    <subcellularLocation>
        <location evidence="2">Endoplasmic reticulum membrane</location>
        <topology evidence="2">Peripheral membrane protein</topology>
        <orientation evidence="2">Cytoplasmic side</orientation>
    </subcellularLocation>
</comment>
<dbReference type="RefSeq" id="XP_020071725.1">
    <property type="nucleotide sequence ID" value="XM_020214509.1"/>
</dbReference>
<name>A0A1E4S582_CYBJN</name>
<evidence type="ECO:0000256" key="15">
    <source>
        <dbReference type="PROSITE-ProRule" id="PRU00221"/>
    </source>
</evidence>
<keyword evidence="9" id="KW-0256">Endoplasmic reticulum</keyword>
<dbReference type="Gene3D" id="1.20.940.10">
    <property type="entry name" value="Functional domain of the splicing factor Prp18"/>
    <property type="match status" value="1"/>
</dbReference>
<dbReference type="GO" id="GO:0090110">
    <property type="term" value="P:COPII-coated vesicle cargo loading"/>
    <property type="evidence" value="ECO:0007669"/>
    <property type="project" value="TreeGrafter"/>
</dbReference>
<evidence type="ECO:0000256" key="11">
    <source>
        <dbReference type="ARBA" id="ARBA00022927"/>
    </source>
</evidence>
<sequence length="1237" mass="132120">MVKLNEINTTATFAWSNAAIPVLATGSAAGVIDDDFSSTSSLQFYSLYDKTPILSVDADAKFYDLDWSKNNTLLAGALENGTIQFWNTDKLKSGSAKAVGKGIKHTGSVKTLQFNPLQHNVLVSGGSNGEIFLWDTNKLEHLSPFGPGNPMTPMDTITSVAWNHAVSHIFGAAGSAGYTSIWDLKSKKEVLHLTYTSPTGTRASLSTVQWHPSQSTKLITASESDGAPVILTWDLRNSNAPETILTGHSKGVLSLDWNAQDPSFLLSCGKDNTTMLWNPLTGDKLAEYPTTANWAFKTRFAPAAPDVFATSSFDKKVIIQTLQDTSPPVSTRISTVKDSDFWNEISTTDTQQPKYFVKQAPGWYGCHSSVSFGFGAKLVTVSKTGDKTSEIKISKVKLPGSTKNENLEKALETGDFKPIIESRLASSFDDINKADWELLEKLAGGDIYEKFIALEISDGDEVEKDTASSGEDFYDNVKAPKKFAPSGELKFSGIDSALTNALLTKNFEKAVDLLLKEGNLTEALVIALSGPESLQKKVSDYYFSENGDKSPLSRLLYNVSSADVTDLVENGDLSNWREIGTAIKTYSANDAVYKTQFTRLGDRMLQNKDRNDAILNYVNASALNKVADVWNLELKELEKKILTQKNTSSYDAHFESLTEFIEKFSAYRATLNLDAPVSEGSSSLSTLLEYIDIISTSGQFELASKILSLVSSDLPAVKLEQARIQKATSTPTKTAARQTTATRAGNRYGSIAQGYSLSQATGMNNTISGSSGIPPNVATSSVGQTSQQRGRSVVNPYATSGAPAAPVAAVPPPAPIASATPSYGLQPPAPGLASAGHSPYSTVVNPALPVNAGVPSYGAPTNPYMPSATTPVPTPTQAPPPPKNARKVETDGWNDLPVHFHKQHPVRRPAPVAAASAAVPSGSSSNGTNSPMSRTTSYTNAQALPPPPRSMSRPKPPAEPTPVHSNHLHTSRYAPASPKPNVPSLSSPPHSAAVLSGPPKNPYAPSAAPVAPVSNPYAPTNGGINPPNPYGAPQVGGVFNNAASASHPPHHNQYGAPPTTNAYAPPSTYGTPAVATSHNAYGVPPTAGPPPRSFGAPPKSGPSAAKEPVAEPAPEPVKERYPVGDRSHIPPEQKRIYETLERVLQDVNAAGLPDRFSKQVADTEKRLNILFDHLNNQELLTPPTIELLGQLCDRLNEKDAKSAADLHLQIVTHHPDEGGHWAVGVKKLISFSDAAWN</sequence>
<accession>A0A1E4S582</accession>
<dbReference type="EMBL" id="KV453927">
    <property type="protein sequence ID" value="ODV74686.1"/>
    <property type="molecule type" value="Genomic_DNA"/>
</dbReference>
<evidence type="ECO:0000256" key="5">
    <source>
        <dbReference type="ARBA" id="ARBA00021236"/>
    </source>
</evidence>
<dbReference type="GO" id="GO:0070971">
    <property type="term" value="C:endoplasmic reticulum exit site"/>
    <property type="evidence" value="ECO:0007669"/>
    <property type="project" value="TreeGrafter"/>
</dbReference>
<dbReference type="InterPro" id="IPR009917">
    <property type="entry name" value="SRA1/Sec31"/>
</dbReference>
<keyword evidence="12" id="KW-0472">Membrane</keyword>
<reference evidence="19 20" key="1">
    <citation type="journal article" date="2016" name="Proc. Natl. Acad. Sci. U.S.A.">
        <title>Comparative genomics of biotechnologically important yeasts.</title>
        <authorList>
            <person name="Riley R."/>
            <person name="Haridas S."/>
            <person name="Wolfe K.H."/>
            <person name="Lopes M.R."/>
            <person name="Hittinger C.T."/>
            <person name="Goeker M."/>
            <person name="Salamov A.A."/>
            <person name="Wisecaver J.H."/>
            <person name="Long T.M."/>
            <person name="Calvey C.H."/>
            <person name="Aerts A.L."/>
            <person name="Barry K.W."/>
            <person name="Choi C."/>
            <person name="Clum A."/>
            <person name="Coughlan A.Y."/>
            <person name="Deshpande S."/>
            <person name="Douglass A.P."/>
            <person name="Hanson S.J."/>
            <person name="Klenk H.-P."/>
            <person name="LaButti K.M."/>
            <person name="Lapidus A."/>
            <person name="Lindquist E.A."/>
            <person name="Lipzen A.M."/>
            <person name="Meier-Kolthoff J.P."/>
            <person name="Ohm R.A."/>
            <person name="Otillar R.P."/>
            <person name="Pangilinan J.L."/>
            <person name="Peng Y."/>
            <person name="Rokas A."/>
            <person name="Rosa C.A."/>
            <person name="Scheuner C."/>
            <person name="Sibirny A.A."/>
            <person name="Slot J.C."/>
            <person name="Stielow J.B."/>
            <person name="Sun H."/>
            <person name="Kurtzman C.P."/>
            <person name="Blackwell M."/>
            <person name="Grigoriev I.V."/>
            <person name="Jeffries T.W."/>
        </authorList>
    </citation>
    <scope>NUCLEOTIDE SEQUENCE [LARGE SCALE GENOMIC DNA]</scope>
    <source>
        <strain evidence="20">ATCC 18201 / CBS 1600 / BCRC 20928 / JCM 3617 / NBRC 0987 / NRRL Y-1542</strain>
    </source>
</reference>
<keyword evidence="11" id="KW-0653">Protein transport</keyword>
<dbReference type="Proteomes" id="UP000094389">
    <property type="component" value="Unassembled WGS sequence"/>
</dbReference>
<evidence type="ECO:0000256" key="2">
    <source>
        <dbReference type="ARBA" id="ARBA00004397"/>
    </source>
</evidence>
<feature type="repeat" description="WD" evidence="15">
    <location>
        <begin position="245"/>
        <end position="287"/>
    </location>
</feature>
<feature type="repeat" description="WD" evidence="15">
    <location>
        <begin position="102"/>
        <end position="144"/>
    </location>
</feature>
<dbReference type="Pfam" id="PF00400">
    <property type="entry name" value="WD40"/>
    <property type="match status" value="2"/>
</dbReference>
<feature type="compositionally biased region" description="Polar residues" evidence="17">
    <location>
        <begin position="1058"/>
        <end position="1079"/>
    </location>
</feature>
<dbReference type="AlphaFoldDB" id="A0A1E4S582"/>